<dbReference type="GO" id="GO:0006457">
    <property type="term" value="P:protein folding"/>
    <property type="evidence" value="ECO:0007669"/>
    <property type="project" value="InterPro"/>
</dbReference>
<accession>A0A438D765</accession>
<dbReference type="AlphaFoldDB" id="A0A438D765"/>
<dbReference type="InterPro" id="IPR001623">
    <property type="entry name" value="DnaJ_domain"/>
</dbReference>
<evidence type="ECO:0000313" key="4">
    <source>
        <dbReference type="Proteomes" id="UP000288805"/>
    </source>
</evidence>
<dbReference type="CDD" id="cd06257">
    <property type="entry name" value="DnaJ"/>
    <property type="match status" value="1"/>
</dbReference>
<proteinExistence type="predicted"/>
<sequence length="275" mass="31380">MAVDYYKLLRVNRNASAEELKKAYKRLAIKWHPDKNPNHNRVEAEAKFKQISEAYDVLSDSRKRQIYDLYGYQYASFNHRDARDVFAELFGSGGKAMEKRLDCSLEELYQGSKREIKISRTVIRESGKARIVEETLLITIGPGWKKGTKITFPMKGNQEPGMTPSDLIFVVHEKPHALYEREGNDLVVKQSISLLDALTGKTLILTTLDGRNLTIPVTDIVRPGYVMVIPDEGMPMSKEPTKKGNLKIKFDVKFPPRLTAQQKYEVKRVLVGADY</sequence>
<evidence type="ECO:0000256" key="1">
    <source>
        <dbReference type="ARBA" id="ARBA00023186"/>
    </source>
</evidence>
<dbReference type="InterPro" id="IPR036869">
    <property type="entry name" value="J_dom_sf"/>
</dbReference>
<dbReference type="InterPro" id="IPR002939">
    <property type="entry name" value="DnaJ_C"/>
</dbReference>
<dbReference type="FunFam" id="2.60.260.20:FF:000002">
    <property type="entry name" value="Dnaj homolog subfamily b member"/>
    <property type="match status" value="1"/>
</dbReference>
<reference evidence="3 4" key="1">
    <citation type="journal article" date="2018" name="PLoS Genet.">
        <title>Population sequencing reveals clonal diversity and ancestral inbreeding in the grapevine cultivar Chardonnay.</title>
        <authorList>
            <person name="Roach M.J."/>
            <person name="Johnson D.L."/>
            <person name="Bohlmann J."/>
            <person name="van Vuuren H.J."/>
            <person name="Jones S.J."/>
            <person name="Pretorius I.S."/>
            <person name="Schmidt S.A."/>
            <person name="Borneman A.R."/>
        </authorList>
    </citation>
    <scope>NUCLEOTIDE SEQUENCE [LARGE SCALE GENOMIC DNA]</scope>
    <source>
        <strain evidence="4">cv. Chardonnay</strain>
        <tissue evidence="3">Leaf</tissue>
    </source>
</reference>
<evidence type="ECO:0000313" key="3">
    <source>
        <dbReference type="EMBL" id="RVW31295.1"/>
    </source>
</evidence>
<feature type="domain" description="J" evidence="2">
    <location>
        <begin position="4"/>
        <end position="71"/>
    </location>
</feature>
<dbReference type="InterPro" id="IPR008971">
    <property type="entry name" value="HSP40/DnaJ_pept-bd"/>
</dbReference>
<dbReference type="Pfam" id="PF00226">
    <property type="entry name" value="DnaJ"/>
    <property type="match status" value="1"/>
</dbReference>
<dbReference type="PANTHER" id="PTHR24078:SF524">
    <property type="entry name" value="DNAJ HEAT SHOCK FAMILY PROTEIN"/>
    <property type="match status" value="1"/>
</dbReference>
<gene>
    <name evidence="3" type="primary">DNAJB13_0</name>
    <name evidence="3" type="ORF">CK203_100347</name>
</gene>
<dbReference type="SMART" id="SM00271">
    <property type="entry name" value="DnaJ"/>
    <property type="match status" value="1"/>
</dbReference>
<dbReference type="Gene3D" id="1.10.287.110">
    <property type="entry name" value="DnaJ domain"/>
    <property type="match status" value="1"/>
</dbReference>
<dbReference type="Pfam" id="PF01556">
    <property type="entry name" value="DnaJ_C"/>
    <property type="match status" value="1"/>
</dbReference>
<organism evidence="3 4">
    <name type="scientific">Vitis vinifera</name>
    <name type="common">Grape</name>
    <dbReference type="NCBI Taxonomy" id="29760"/>
    <lineage>
        <taxon>Eukaryota</taxon>
        <taxon>Viridiplantae</taxon>
        <taxon>Streptophyta</taxon>
        <taxon>Embryophyta</taxon>
        <taxon>Tracheophyta</taxon>
        <taxon>Spermatophyta</taxon>
        <taxon>Magnoliopsida</taxon>
        <taxon>eudicotyledons</taxon>
        <taxon>Gunneridae</taxon>
        <taxon>Pentapetalae</taxon>
        <taxon>rosids</taxon>
        <taxon>Vitales</taxon>
        <taxon>Vitaceae</taxon>
        <taxon>Viteae</taxon>
        <taxon>Vitis</taxon>
    </lineage>
</organism>
<name>A0A438D765_VITVI</name>
<dbReference type="FunFam" id="2.60.260.20:FF:000030">
    <property type="entry name" value="DNAJ heat shock family protein"/>
    <property type="match status" value="1"/>
</dbReference>
<dbReference type="InterPro" id="IPR018253">
    <property type="entry name" value="DnaJ_domain_CS"/>
</dbReference>
<dbReference type="PRINTS" id="PR00625">
    <property type="entry name" value="JDOMAIN"/>
</dbReference>
<dbReference type="PROSITE" id="PS50076">
    <property type="entry name" value="DNAJ_2"/>
    <property type="match status" value="1"/>
</dbReference>
<dbReference type="InterPro" id="IPR051339">
    <property type="entry name" value="DnaJ_subfamily_B"/>
</dbReference>
<dbReference type="GO" id="GO:0051082">
    <property type="term" value="F:unfolded protein binding"/>
    <property type="evidence" value="ECO:0007669"/>
    <property type="project" value="InterPro"/>
</dbReference>
<dbReference type="EMBL" id="QGNW01001763">
    <property type="protein sequence ID" value="RVW31295.1"/>
    <property type="molecule type" value="Genomic_DNA"/>
</dbReference>
<protein>
    <submittedName>
        <fullName evidence="3">DnaJ-like subfamily B member 13</fullName>
    </submittedName>
</protein>
<evidence type="ECO:0000259" key="2">
    <source>
        <dbReference type="PROSITE" id="PS50076"/>
    </source>
</evidence>
<dbReference type="Proteomes" id="UP000288805">
    <property type="component" value="Unassembled WGS sequence"/>
</dbReference>
<dbReference type="SUPFAM" id="SSF46565">
    <property type="entry name" value="Chaperone J-domain"/>
    <property type="match status" value="1"/>
</dbReference>
<dbReference type="PROSITE" id="PS00636">
    <property type="entry name" value="DNAJ_1"/>
    <property type="match status" value="1"/>
</dbReference>
<dbReference type="PANTHER" id="PTHR24078">
    <property type="entry name" value="DNAJ HOMOLOG SUBFAMILY C MEMBER"/>
    <property type="match status" value="1"/>
</dbReference>
<keyword evidence="1" id="KW-0143">Chaperone</keyword>
<dbReference type="SUPFAM" id="SSF49493">
    <property type="entry name" value="HSP40/DnaJ peptide-binding domain"/>
    <property type="match status" value="2"/>
</dbReference>
<comment type="caution">
    <text evidence="3">The sequence shown here is derived from an EMBL/GenBank/DDBJ whole genome shotgun (WGS) entry which is preliminary data.</text>
</comment>
<dbReference type="CDD" id="cd10747">
    <property type="entry name" value="DnaJ_C"/>
    <property type="match status" value="1"/>
</dbReference>
<dbReference type="Gene3D" id="2.60.260.20">
    <property type="entry name" value="Urease metallochaperone UreE, N-terminal domain"/>
    <property type="match status" value="2"/>
</dbReference>